<comment type="caution">
    <text evidence="2">The sequence shown here is derived from an EMBL/GenBank/DDBJ whole genome shotgun (WGS) entry which is preliminary data.</text>
</comment>
<organism evidence="2 3">
    <name type="scientific">Inhella crocodyli</name>
    <dbReference type="NCBI Taxonomy" id="2499851"/>
    <lineage>
        <taxon>Bacteria</taxon>
        <taxon>Pseudomonadati</taxon>
        <taxon>Pseudomonadota</taxon>
        <taxon>Betaproteobacteria</taxon>
        <taxon>Burkholderiales</taxon>
        <taxon>Sphaerotilaceae</taxon>
        <taxon>Inhella</taxon>
    </lineage>
</organism>
<reference evidence="2 3" key="1">
    <citation type="submission" date="2019-01" db="EMBL/GenBank/DDBJ databases">
        <authorList>
            <person name="Chen W.-M."/>
        </authorList>
    </citation>
    <scope>NUCLEOTIDE SEQUENCE [LARGE SCALE GENOMIC DNA]</scope>
    <source>
        <strain evidence="2 3">CCP-18</strain>
    </source>
</reference>
<feature type="domain" description="Type III secretion system flagellar brake protein YcgR PilZN" evidence="1">
    <location>
        <begin position="10"/>
        <end position="112"/>
    </location>
</feature>
<dbReference type="InterPro" id="IPR009926">
    <property type="entry name" value="T3SS_YcgR_PilZN"/>
</dbReference>
<dbReference type="AlphaFoldDB" id="A0A3S2U9Y5"/>
<keyword evidence="3" id="KW-1185">Reference proteome</keyword>
<accession>A0A3S2U9Y5</accession>
<dbReference type="Gene3D" id="2.40.10.220">
    <property type="entry name" value="predicted glycosyltransferase like domains"/>
    <property type="match status" value="1"/>
</dbReference>
<evidence type="ECO:0000313" key="3">
    <source>
        <dbReference type="Proteomes" id="UP000288587"/>
    </source>
</evidence>
<dbReference type="Pfam" id="PF07317">
    <property type="entry name" value="PilZN"/>
    <property type="match status" value="1"/>
</dbReference>
<evidence type="ECO:0000313" key="2">
    <source>
        <dbReference type="EMBL" id="RVT82490.1"/>
    </source>
</evidence>
<dbReference type="Proteomes" id="UP000288587">
    <property type="component" value="Unassembled WGS sequence"/>
</dbReference>
<name>A0A3S2U9Y5_9BURK</name>
<dbReference type="RefSeq" id="WP_127684298.1">
    <property type="nucleotide sequence ID" value="NZ_SACM01000006.1"/>
</dbReference>
<dbReference type="EMBL" id="SACM01000006">
    <property type="protein sequence ID" value="RVT82490.1"/>
    <property type="molecule type" value="Genomic_DNA"/>
</dbReference>
<evidence type="ECO:0000259" key="1">
    <source>
        <dbReference type="Pfam" id="PF07317"/>
    </source>
</evidence>
<gene>
    <name evidence="2" type="ORF">EOD73_17325</name>
</gene>
<protein>
    <recommendedName>
        <fullName evidence="1">Type III secretion system flagellar brake protein YcgR PilZN domain-containing protein</fullName>
    </recommendedName>
</protein>
<proteinExistence type="predicted"/>
<dbReference type="OrthoDB" id="5572581at2"/>
<sequence>MSDADIDLVHPAEIAALLSEAAEQQVRLELQAGDAPPLSLPIVRVDASTRQLVLRWPELQASALPDWLQRGPVQAHASLAKIRLDFALEGPPQLHPSDGLPELRLALPQRLRRHQRREWFRVAPLGQSYPRMRLTLPGLDRPVTLATVDLSAGGVGLQWPDALPLPALHTQLAPAELELSRDLRLSLRLQVQHLHTPPGGPRTVGCGFDALAPQAERVLLLQLQQLQRRHRTLGKGIGL</sequence>